<gene>
    <name evidence="1" type="primary">ZMYM1_9</name>
    <name evidence="1" type="ORF">N1851_008162</name>
</gene>
<keyword evidence="2" id="KW-1185">Reference proteome</keyword>
<comment type="caution">
    <text evidence="1">The sequence shown here is derived from an EMBL/GenBank/DDBJ whole genome shotgun (WGS) entry which is preliminary data.</text>
</comment>
<dbReference type="PANTHER" id="PTHR45749:SF35">
    <property type="entry name" value="AC-LIKE TRANSPOSASE-RELATED"/>
    <property type="match status" value="1"/>
</dbReference>
<dbReference type="Proteomes" id="UP001174136">
    <property type="component" value="Unassembled WGS sequence"/>
</dbReference>
<evidence type="ECO:0000313" key="1">
    <source>
        <dbReference type="EMBL" id="KAK0150728.1"/>
    </source>
</evidence>
<organism evidence="1 2">
    <name type="scientific">Merluccius polli</name>
    <name type="common">Benguela hake</name>
    <name type="synonym">Merluccius cadenati</name>
    <dbReference type="NCBI Taxonomy" id="89951"/>
    <lineage>
        <taxon>Eukaryota</taxon>
        <taxon>Metazoa</taxon>
        <taxon>Chordata</taxon>
        <taxon>Craniata</taxon>
        <taxon>Vertebrata</taxon>
        <taxon>Euteleostomi</taxon>
        <taxon>Actinopterygii</taxon>
        <taxon>Neopterygii</taxon>
        <taxon>Teleostei</taxon>
        <taxon>Neoteleostei</taxon>
        <taxon>Acanthomorphata</taxon>
        <taxon>Zeiogadaria</taxon>
        <taxon>Gadariae</taxon>
        <taxon>Gadiformes</taxon>
        <taxon>Gadoidei</taxon>
        <taxon>Merlucciidae</taxon>
        <taxon>Merluccius</taxon>
    </lineage>
</organism>
<sequence length="381" mass="43902">MTMKNGAKINRKWLVYSVSADADYCFGCQLFGRSNTSLSSNGFRSWKNISDHLRSCVRSKEHSENLQKWLHLVEGLKKNATIDSVNQQLMNNEIIHWRMVLRRLFAIVCHLAERNLAFRGHSEHLYEPRNGNFLGQVELMAQFDAVMIEHVRRFKSQEARDHYLSKRVQNEIISVIAQKILDAIVALIKRAKYFSVIMDCTPDCNHTEQLSIVLRIANCEEDVGLFETFIEHLKKLQLNISDCRRQSYDNGSNMQGKHQGVQRRVLDINKKAMYVPCGSHSLNLVICDAAQSSVQSVTSFGQLQRLYNLFSSSVQRWEIMQAHVKKMTVKSLSTTRWECRIDSVKAIRYQMPEMVKALEALVEHAMVKKPMLSLCQSVMDS</sequence>
<name>A0AA47N1L8_MERPO</name>
<protein>
    <submittedName>
        <fullName evidence="1">Zinc finger MYM-type protein 1</fullName>
    </submittedName>
</protein>
<dbReference type="SUPFAM" id="SSF53098">
    <property type="entry name" value="Ribonuclease H-like"/>
    <property type="match status" value="1"/>
</dbReference>
<dbReference type="EMBL" id="JAOPHQ010001444">
    <property type="protein sequence ID" value="KAK0150728.1"/>
    <property type="molecule type" value="Genomic_DNA"/>
</dbReference>
<accession>A0AA47N1L8</accession>
<dbReference type="AlphaFoldDB" id="A0AA47N1L8"/>
<dbReference type="PANTHER" id="PTHR45749">
    <property type="match status" value="1"/>
</dbReference>
<reference evidence="1" key="1">
    <citation type="journal article" date="2023" name="Front. Mar. Sci.">
        <title>A new Merluccius polli reference genome to investigate the effects of global change in West African waters.</title>
        <authorList>
            <person name="Mateo J.L."/>
            <person name="Blanco-Fernandez C."/>
            <person name="Garcia-Vazquez E."/>
            <person name="Machado-Schiaffino G."/>
        </authorList>
    </citation>
    <scope>NUCLEOTIDE SEQUENCE</scope>
    <source>
        <strain evidence="1">C29</strain>
        <tissue evidence="1">Fin</tissue>
    </source>
</reference>
<evidence type="ECO:0000313" key="2">
    <source>
        <dbReference type="Proteomes" id="UP001174136"/>
    </source>
</evidence>
<proteinExistence type="predicted"/>
<dbReference type="InterPro" id="IPR012337">
    <property type="entry name" value="RNaseH-like_sf"/>
</dbReference>